<comment type="caution">
    <text evidence="2">The sequence shown here is derived from an EMBL/GenBank/DDBJ whole genome shotgun (WGS) entry which is preliminary data.</text>
</comment>
<dbReference type="EMBL" id="JAWQEG010000607">
    <property type="protein sequence ID" value="KAK3887782.1"/>
    <property type="molecule type" value="Genomic_DNA"/>
</dbReference>
<organism evidence="2 3">
    <name type="scientific">Petrolisthes cinctipes</name>
    <name type="common">Flat porcelain crab</name>
    <dbReference type="NCBI Taxonomy" id="88211"/>
    <lineage>
        <taxon>Eukaryota</taxon>
        <taxon>Metazoa</taxon>
        <taxon>Ecdysozoa</taxon>
        <taxon>Arthropoda</taxon>
        <taxon>Crustacea</taxon>
        <taxon>Multicrustacea</taxon>
        <taxon>Malacostraca</taxon>
        <taxon>Eumalacostraca</taxon>
        <taxon>Eucarida</taxon>
        <taxon>Decapoda</taxon>
        <taxon>Pleocyemata</taxon>
        <taxon>Anomura</taxon>
        <taxon>Galatheoidea</taxon>
        <taxon>Porcellanidae</taxon>
        <taxon>Petrolisthes</taxon>
    </lineage>
</organism>
<accession>A0AAE1KXU7</accession>
<keyword evidence="3" id="KW-1185">Reference proteome</keyword>
<protein>
    <submittedName>
        <fullName evidence="2">Uncharacterized protein</fullName>
    </submittedName>
</protein>
<feature type="compositionally biased region" description="Basic and acidic residues" evidence="1">
    <location>
        <begin position="71"/>
        <end position="87"/>
    </location>
</feature>
<reference evidence="2" key="1">
    <citation type="submission" date="2023-10" db="EMBL/GenBank/DDBJ databases">
        <title>Genome assemblies of two species of porcelain crab, Petrolisthes cinctipes and Petrolisthes manimaculis (Anomura: Porcellanidae).</title>
        <authorList>
            <person name="Angst P."/>
        </authorList>
    </citation>
    <scope>NUCLEOTIDE SEQUENCE</scope>
    <source>
        <strain evidence="2">PB745_01</strain>
        <tissue evidence="2">Gill</tissue>
    </source>
</reference>
<feature type="region of interest" description="Disordered" evidence="1">
    <location>
        <begin position="70"/>
        <end position="89"/>
    </location>
</feature>
<proteinExistence type="predicted"/>
<sequence>MLTGFASWNRREFMSRVSVHLLCQGTVTVREGSGEVAHDVHASFRGLSIVPIDQWWAVWEIREVGSMASHPVEKSGADSADPVEKSGIDSADPIEQRNKYLKVSDPVSVYAVHNASREGWCVLTTNLHTVLHILMSNNIPTTNLPGAISSCIGECNERCVDNQLVPRVKPSIERIWWKLSLNYAEERRSRIRLAYNPKLLDKTLCYLVEHDVEADTCLMLMFNIDTKTYRATCPWNRQVVEQGELEAREFLLNIRPFLKKLEAPTLTKFLRYFTYTNPVRWDEAYDLIFGDMSLHKAAFRRVCQLPLSFLKQYAPPHLYTTITLTQFIPRTE</sequence>
<gene>
    <name evidence="2" type="ORF">Pcinc_008110</name>
</gene>
<evidence type="ECO:0000313" key="3">
    <source>
        <dbReference type="Proteomes" id="UP001286313"/>
    </source>
</evidence>
<evidence type="ECO:0000256" key="1">
    <source>
        <dbReference type="SAM" id="MobiDB-lite"/>
    </source>
</evidence>
<dbReference type="AlphaFoldDB" id="A0AAE1KXU7"/>
<evidence type="ECO:0000313" key="2">
    <source>
        <dbReference type="EMBL" id="KAK3887782.1"/>
    </source>
</evidence>
<name>A0AAE1KXU7_PETCI</name>
<dbReference type="Proteomes" id="UP001286313">
    <property type="component" value="Unassembled WGS sequence"/>
</dbReference>